<comment type="caution">
    <text evidence="10">The sequence shown here is derived from an EMBL/GenBank/DDBJ whole genome shotgun (WGS) entry which is preliminary data.</text>
</comment>
<dbReference type="EMBL" id="SACM01000003">
    <property type="protein sequence ID" value="RVT84779.1"/>
    <property type="molecule type" value="Genomic_DNA"/>
</dbReference>
<dbReference type="InterPro" id="IPR051447">
    <property type="entry name" value="Lipoprotein-release_system"/>
</dbReference>
<feature type="transmembrane region" description="Helical" evidence="7">
    <location>
        <begin position="20"/>
        <end position="40"/>
    </location>
</feature>
<dbReference type="AlphaFoldDB" id="A0A3S2UZT4"/>
<evidence type="ECO:0000313" key="11">
    <source>
        <dbReference type="Proteomes" id="UP000288587"/>
    </source>
</evidence>
<dbReference type="RefSeq" id="WP_127683181.1">
    <property type="nucleotide sequence ID" value="NZ_SACM01000003.1"/>
</dbReference>
<evidence type="ECO:0000256" key="3">
    <source>
        <dbReference type="ARBA" id="ARBA00022475"/>
    </source>
</evidence>
<keyword evidence="3" id="KW-1003">Cell membrane</keyword>
<proteinExistence type="inferred from homology"/>
<dbReference type="Pfam" id="PF02687">
    <property type="entry name" value="FtsX"/>
    <property type="match status" value="1"/>
</dbReference>
<evidence type="ECO:0000256" key="2">
    <source>
        <dbReference type="ARBA" id="ARBA00005236"/>
    </source>
</evidence>
<dbReference type="PANTHER" id="PTHR30489">
    <property type="entry name" value="LIPOPROTEIN-RELEASING SYSTEM TRANSMEMBRANE PROTEIN LOLE"/>
    <property type="match status" value="1"/>
</dbReference>
<keyword evidence="6 7" id="KW-0472">Membrane</keyword>
<dbReference type="GO" id="GO:0098797">
    <property type="term" value="C:plasma membrane protein complex"/>
    <property type="evidence" value="ECO:0007669"/>
    <property type="project" value="TreeGrafter"/>
</dbReference>
<feature type="transmembrane region" description="Helical" evidence="7">
    <location>
        <begin position="372"/>
        <end position="396"/>
    </location>
</feature>
<dbReference type="GO" id="GO:0044874">
    <property type="term" value="P:lipoprotein localization to outer membrane"/>
    <property type="evidence" value="ECO:0007669"/>
    <property type="project" value="TreeGrafter"/>
</dbReference>
<comment type="subcellular location">
    <subcellularLocation>
        <location evidence="1">Cell membrane</location>
        <topology evidence="1">Multi-pass membrane protein</topology>
    </subcellularLocation>
</comment>
<sequence>MRVILAVAWAHLIGRKRQTLVALGGVILGVAFFLAVSSLMRGSERDFLQRLVDNAPHITVYDEAREAPPQPAALRWPEAALNLPRVKPQRETRGIRGWPRMLEALRAREGVRAAPVLNGAVVLSFAGRVQGLQMQGIEPQAMRGVSTIESKMVAGSLDALDADANGIVLGAGLMQQFQLRLGSTVSVVAAGGSSRPMKVVGVFRTGNQAYDEGQAFVKLGRAQSLLGRENRVNRLILQLDDPQAAAALAPALEREFGTKAVSWTEASQDILSLLVIRNLIMYTVVSAILVVASLGIYNTLSTVALEKTKDIAILKSMGFHARELQRIFLLQGLAVGSVGSLLGLGLGALLMQALAQVQVKPPGALDASSLPLYWGAEQFALAAGFALAASLAAAWLPARKAAALHPVDILRGAA</sequence>
<reference evidence="10 11" key="1">
    <citation type="submission" date="2019-01" db="EMBL/GenBank/DDBJ databases">
        <authorList>
            <person name="Chen W.-M."/>
        </authorList>
    </citation>
    <scope>NUCLEOTIDE SEQUENCE [LARGE SCALE GENOMIC DNA]</scope>
    <source>
        <strain evidence="10 11">CCP-18</strain>
    </source>
</reference>
<dbReference type="InterPro" id="IPR003838">
    <property type="entry name" value="ABC3_permease_C"/>
</dbReference>
<comment type="similarity">
    <text evidence="2">Belongs to the ABC-4 integral membrane protein family. LolC/E subfamily.</text>
</comment>
<evidence type="ECO:0000256" key="4">
    <source>
        <dbReference type="ARBA" id="ARBA00022692"/>
    </source>
</evidence>
<feature type="domain" description="MacB-like periplasmic core" evidence="9">
    <location>
        <begin position="19"/>
        <end position="254"/>
    </location>
</feature>
<keyword evidence="5 7" id="KW-1133">Transmembrane helix</keyword>
<dbReference type="PANTHER" id="PTHR30489:SF0">
    <property type="entry name" value="LIPOPROTEIN-RELEASING SYSTEM TRANSMEMBRANE PROTEIN LOLE"/>
    <property type="match status" value="1"/>
</dbReference>
<accession>A0A3S2UZT4</accession>
<keyword evidence="4 7" id="KW-0812">Transmembrane</keyword>
<evidence type="ECO:0000259" key="9">
    <source>
        <dbReference type="Pfam" id="PF12704"/>
    </source>
</evidence>
<evidence type="ECO:0000256" key="6">
    <source>
        <dbReference type="ARBA" id="ARBA00023136"/>
    </source>
</evidence>
<dbReference type="Pfam" id="PF12704">
    <property type="entry name" value="MacB_PCD"/>
    <property type="match status" value="1"/>
</dbReference>
<evidence type="ECO:0000256" key="1">
    <source>
        <dbReference type="ARBA" id="ARBA00004651"/>
    </source>
</evidence>
<feature type="domain" description="ABC3 transporter permease C-terminal" evidence="8">
    <location>
        <begin position="284"/>
        <end position="405"/>
    </location>
</feature>
<dbReference type="InterPro" id="IPR025857">
    <property type="entry name" value="MacB_PCD"/>
</dbReference>
<evidence type="ECO:0000256" key="5">
    <source>
        <dbReference type="ARBA" id="ARBA00022989"/>
    </source>
</evidence>
<dbReference type="OrthoDB" id="9770036at2"/>
<evidence type="ECO:0000313" key="10">
    <source>
        <dbReference type="EMBL" id="RVT84779.1"/>
    </source>
</evidence>
<gene>
    <name evidence="10" type="ORF">EOD73_11670</name>
</gene>
<organism evidence="10 11">
    <name type="scientific">Inhella crocodyli</name>
    <dbReference type="NCBI Taxonomy" id="2499851"/>
    <lineage>
        <taxon>Bacteria</taxon>
        <taxon>Pseudomonadati</taxon>
        <taxon>Pseudomonadota</taxon>
        <taxon>Betaproteobacteria</taxon>
        <taxon>Burkholderiales</taxon>
        <taxon>Sphaerotilaceae</taxon>
        <taxon>Inhella</taxon>
    </lineage>
</organism>
<feature type="transmembrane region" description="Helical" evidence="7">
    <location>
        <begin position="279"/>
        <end position="306"/>
    </location>
</feature>
<dbReference type="Proteomes" id="UP000288587">
    <property type="component" value="Unassembled WGS sequence"/>
</dbReference>
<evidence type="ECO:0000259" key="8">
    <source>
        <dbReference type="Pfam" id="PF02687"/>
    </source>
</evidence>
<protein>
    <submittedName>
        <fullName evidence="10">ABC transporter permease</fullName>
    </submittedName>
</protein>
<evidence type="ECO:0000256" key="7">
    <source>
        <dbReference type="SAM" id="Phobius"/>
    </source>
</evidence>
<name>A0A3S2UZT4_9BURK</name>
<feature type="transmembrane region" description="Helical" evidence="7">
    <location>
        <begin position="327"/>
        <end position="352"/>
    </location>
</feature>
<keyword evidence="11" id="KW-1185">Reference proteome</keyword>